<reference evidence="2" key="1">
    <citation type="submission" date="2016-10" db="EMBL/GenBank/DDBJ databases">
        <authorList>
            <person name="Varghese N."/>
            <person name="Submissions S."/>
        </authorList>
    </citation>
    <scope>NUCLEOTIDE SEQUENCE [LARGE SCALE GENOMIC DNA]</scope>
    <source>
        <strain evidence="2">DSM 45843</strain>
    </source>
</reference>
<proteinExistence type="predicted"/>
<protein>
    <submittedName>
        <fullName evidence="1">Uncharacterized protein</fullName>
    </submittedName>
</protein>
<evidence type="ECO:0000313" key="2">
    <source>
        <dbReference type="Proteomes" id="UP000199088"/>
    </source>
</evidence>
<dbReference type="Proteomes" id="UP000199088">
    <property type="component" value="Unassembled WGS sequence"/>
</dbReference>
<dbReference type="RefSeq" id="WP_091238427.1">
    <property type="nucleotide sequence ID" value="NZ_FNIR01000001.1"/>
</dbReference>
<evidence type="ECO:0000313" key="1">
    <source>
        <dbReference type="EMBL" id="SDN58188.1"/>
    </source>
</evidence>
<dbReference type="OrthoDB" id="5190092at2"/>
<accession>A0A1H0CJU0</accession>
<dbReference type="EMBL" id="FNIR01000001">
    <property type="protein sequence ID" value="SDN58188.1"/>
    <property type="molecule type" value="Genomic_DNA"/>
</dbReference>
<sequence length="179" mass="18861">MRHSATDTAATAERDDAGEGTIHGAGALLGLAHHDAHDDAHDDASAEQDADHLVVHVQLRPRRAAARKCLVALAQLATEHAGVPVALAGLSKDDRVLRITVAVDLGPRLEVARFSPAAQAAYGFVSDLFTVLYDHMPVYATEPTSEESAVVAPFLRAGDRTSWTAAPVWQSEVLGAVSA</sequence>
<organism evidence="1 2">
    <name type="scientific">Klenkia soli</name>
    <dbReference type="NCBI Taxonomy" id="1052260"/>
    <lineage>
        <taxon>Bacteria</taxon>
        <taxon>Bacillati</taxon>
        <taxon>Actinomycetota</taxon>
        <taxon>Actinomycetes</taxon>
        <taxon>Geodermatophilales</taxon>
        <taxon>Geodermatophilaceae</taxon>
        <taxon>Klenkia</taxon>
    </lineage>
</organism>
<keyword evidence="2" id="KW-1185">Reference proteome</keyword>
<gene>
    <name evidence="1" type="ORF">SAMN05660199_00331</name>
</gene>
<dbReference type="STRING" id="1052260.SAMN05660199_00331"/>
<name>A0A1H0CJU0_9ACTN</name>
<dbReference type="AlphaFoldDB" id="A0A1H0CJU0"/>